<gene>
    <name evidence="1" type="ORF">ACEU3E_30480</name>
</gene>
<comment type="caution">
    <text evidence="1">The sequence shown here is derived from an EMBL/GenBank/DDBJ whole genome shotgun (WGS) entry which is preliminary data.</text>
</comment>
<dbReference type="SUPFAM" id="SSF102114">
    <property type="entry name" value="Radical SAM enzymes"/>
    <property type="match status" value="1"/>
</dbReference>
<dbReference type="EMBL" id="JBHDLN010000022">
    <property type="protein sequence ID" value="MFB0846530.1"/>
    <property type="molecule type" value="Genomic_DNA"/>
</dbReference>
<dbReference type="RefSeq" id="WP_373956480.1">
    <property type="nucleotide sequence ID" value="NZ_JBHDLN010000022.1"/>
</dbReference>
<evidence type="ECO:0008006" key="3">
    <source>
        <dbReference type="Google" id="ProtNLM"/>
    </source>
</evidence>
<dbReference type="InterPro" id="IPR058240">
    <property type="entry name" value="rSAM_sf"/>
</dbReference>
<keyword evidence="2" id="KW-1185">Reference proteome</keyword>
<reference evidence="1 2" key="1">
    <citation type="submission" date="2024-09" db="EMBL/GenBank/DDBJ databases">
        <authorList>
            <person name="Makale K.P.P."/>
            <person name="Makhzoum A."/>
            <person name="Rantong G."/>
            <person name="Rahube T.O."/>
        </authorList>
    </citation>
    <scope>NUCLEOTIDE SEQUENCE [LARGE SCALE GENOMIC DNA]</scope>
    <source>
        <strain evidence="1 2">KM_D13</strain>
    </source>
</reference>
<accession>A0ABV4VA72</accession>
<evidence type="ECO:0000313" key="1">
    <source>
        <dbReference type="EMBL" id="MFB0846530.1"/>
    </source>
</evidence>
<dbReference type="InterPro" id="IPR007197">
    <property type="entry name" value="rSAM"/>
</dbReference>
<dbReference type="Proteomes" id="UP001575622">
    <property type="component" value="Unassembled WGS sequence"/>
</dbReference>
<organism evidence="1 2">
    <name type="scientific">Paenibacillus oleatilyticus</name>
    <dbReference type="NCBI Taxonomy" id="2594886"/>
    <lineage>
        <taxon>Bacteria</taxon>
        <taxon>Bacillati</taxon>
        <taxon>Bacillota</taxon>
        <taxon>Bacilli</taxon>
        <taxon>Bacillales</taxon>
        <taxon>Paenibacillaceae</taxon>
        <taxon>Paenibacillus</taxon>
    </lineage>
</organism>
<name>A0ABV4VA72_9BACL</name>
<sequence>MFIDDVVTKIWEPVSDVYQKEYNNALSMEPEKLFDLIIEEVKRVNTVVFQSRELNMIALVTSGCPHNVRNGTFSGCSFCDYNSTETKGMAMINALKAMKPDLYAKVVRFSLEHARDKIHKPSAVELITAYDCLNPREIPEQVYEEVIDKGEMFNRKVRPFKSIFETRATSINYDKILSWKKNLGKKVMIEFGVEIGDEWMRNHWINKNLSAAQVEKAISVIHQAECESSANLLIGVPGCTEEQSIALFKDSVIWLADLGVDHILCSPLGRKERTLQGYLHDHMRDNERLQQVGLVCAGQTGMPWIFTVVNALYAVGKERPDIIPKLSMSPANVPPYLRATHALYKGTDMEQCVALAETTLKEFYNVNQSFEKIKKLHDELVKNPAYDQYEQMLQKQKKAGDLTDTLVLLAEELSKTFWPMDWESRVRSFRETELVYLGA</sequence>
<dbReference type="SFLD" id="SFLDS00029">
    <property type="entry name" value="Radical_SAM"/>
    <property type="match status" value="1"/>
</dbReference>
<evidence type="ECO:0000313" key="2">
    <source>
        <dbReference type="Proteomes" id="UP001575622"/>
    </source>
</evidence>
<proteinExistence type="predicted"/>
<protein>
    <recommendedName>
        <fullName evidence="3">Radical SAM core domain-containing protein</fullName>
    </recommendedName>
</protein>